<proteinExistence type="predicted"/>
<protein>
    <submittedName>
        <fullName evidence="1">Uncharacterized protein</fullName>
    </submittedName>
</protein>
<dbReference type="EMBL" id="VSSQ01002069">
    <property type="protein sequence ID" value="MPM13114.1"/>
    <property type="molecule type" value="Genomic_DNA"/>
</dbReference>
<sequence length="124" mass="13759">MDNAKILDTIKPTIGIAPSDTSFDIDIIMYVNATLSILFQLGVDEAGALPIIDETTTWYQLIGNRTDLELVKSYIRFKVKLMFDPPTSSAALDAMNRSIGELEWRITNLKTIKNPLVGEVINNG</sequence>
<reference evidence="1" key="1">
    <citation type="submission" date="2019-08" db="EMBL/GenBank/DDBJ databases">
        <authorList>
            <person name="Kucharzyk K."/>
            <person name="Murdoch R.W."/>
            <person name="Higgins S."/>
            <person name="Loffler F."/>
        </authorList>
    </citation>
    <scope>NUCLEOTIDE SEQUENCE</scope>
</reference>
<comment type="caution">
    <text evidence="1">The sequence shown here is derived from an EMBL/GenBank/DDBJ whole genome shotgun (WGS) entry which is preliminary data.</text>
</comment>
<dbReference type="AlphaFoldDB" id="A0A644XG67"/>
<dbReference type="InterPro" id="IPR056951">
    <property type="entry name" value="Phage_connect_2"/>
</dbReference>
<accession>A0A644XG67</accession>
<dbReference type="Pfam" id="PF24829">
    <property type="entry name" value="Phage_connect_2"/>
    <property type="match status" value="1"/>
</dbReference>
<gene>
    <name evidence="1" type="ORF">SDC9_59469</name>
</gene>
<evidence type="ECO:0000313" key="1">
    <source>
        <dbReference type="EMBL" id="MPM13114.1"/>
    </source>
</evidence>
<organism evidence="1">
    <name type="scientific">bioreactor metagenome</name>
    <dbReference type="NCBI Taxonomy" id="1076179"/>
    <lineage>
        <taxon>unclassified sequences</taxon>
        <taxon>metagenomes</taxon>
        <taxon>ecological metagenomes</taxon>
    </lineage>
</organism>
<name>A0A644XG67_9ZZZZ</name>